<comment type="caution">
    <text evidence="1">The sequence shown here is derived from an EMBL/GenBank/DDBJ whole genome shotgun (WGS) entry which is preliminary data.</text>
</comment>
<proteinExistence type="predicted"/>
<dbReference type="AlphaFoldDB" id="A0A0F9R0H2"/>
<dbReference type="EMBL" id="LAZR01001566">
    <property type="protein sequence ID" value="KKN42667.1"/>
    <property type="molecule type" value="Genomic_DNA"/>
</dbReference>
<feature type="non-terminal residue" evidence="1">
    <location>
        <position position="117"/>
    </location>
</feature>
<evidence type="ECO:0000313" key="1">
    <source>
        <dbReference type="EMBL" id="KKN42667.1"/>
    </source>
</evidence>
<organism evidence="1">
    <name type="scientific">marine sediment metagenome</name>
    <dbReference type="NCBI Taxonomy" id="412755"/>
    <lineage>
        <taxon>unclassified sequences</taxon>
        <taxon>metagenomes</taxon>
        <taxon>ecological metagenomes</taxon>
    </lineage>
</organism>
<reference evidence="1" key="1">
    <citation type="journal article" date="2015" name="Nature">
        <title>Complex archaea that bridge the gap between prokaryotes and eukaryotes.</title>
        <authorList>
            <person name="Spang A."/>
            <person name="Saw J.H."/>
            <person name="Jorgensen S.L."/>
            <person name="Zaremba-Niedzwiedzka K."/>
            <person name="Martijn J."/>
            <person name="Lind A.E."/>
            <person name="van Eijk R."/>
            <person name="Schleper C."/>
            <person name="Guy L."/>
            <person name="Ettema T.J."/>
        </authorList>
    </citation>
    <scope>NUCLEOTIDE SEQUENCE</scope>
</reference>
<name>A0A0F9R0H2_9ZZZZ</name>
<sequence>MMKINKHELDRHITGNFGEDAFAQDEDDDVCTHCANVYIVFGDGTDAYVVCSHADSCPVTSEEDATVVRRLLKGQEMSNKNNTLDVIAQDVIAEYLRARRRHEIMHSTHEGISVIRE</sequence>
<gene>
    <name evidence="1" type="ORF">LCGC14_0711190</name>
</gene>
<protein>
    <submittedName>
        <fullName evidence="1">Uncharacterized protein</fullName>
    </submittedName>
</protein>
<accession>A0A0F9R0H2</accession>